<dbReference type="EMBL" id="BAAATZ010000037">
    <property type="protein sequence ID" value="GAA2738254.1"/>
    <property type="molecule type" value="Genomic_DNA"/>
</dbReference>
<evidence type="ECO:0008006" key="3">
    <source>
        <dbReference type="Google" id="ProtNLM"/>
    </source>
</evidence>
<reference evidence="2" key="1">
    <citation type="journal article" date="2019" name="Int. J. Syst. Evol. Microbiol.">
        <title>The Global Catalogue of Microorganisms (GCM) 10K type strain sequencing project: providing services to taxonomists for standard genome sequencing and annotation.</title>
        <authorList>
            <consortium name="The Broad Institute Genomics Platform"/>
            <consortium name="The Broad Institute Genome Sequencing Center for Infectious Disease"/>
            <person name="Wu L."/>
            <person name="Ma J."/>
        </authorList>
    </citation>
    <scope>NUCLEOTIDE SEQUENCE [LARGE SCALE GENOMIC DNA]</scope>
    <source>
        <strain evidence="2">JCM 8201</strain>
    </source>
</reference>
<comment type="caution">
    <text evidence="1">The sequence shown here is derived from an EMBL/GenBank/DDBJ whole genome shotgun (WGS) entry which is preliminary data.</text>
</comment>
<organism evidence="1 2">
    <name type="scientific">Actinocorallia aurantiaca</name>
    <dbReference type="NCBI Taxonomy" id="46204"/>
    <lineage>
        <taxon>Bacteria</taxon>
        <taxon>Bacillati</taxon>
        <taxon>Actinomycetota</taxon>
        <taxon>Actinomycetes</taxon>
        <taxon>Streptosporangiales</taxon>
        <taxon>Thermomonosporaceae</taxon>
        <taxon>Actinocorallia</taxon>
    </lineage>
</organism>
<evidence type="ECO:0000313" key="2">
    <source>
        <dbReference type="Proteomes" id="UP001501842"/>
    </source>
</evidence>
<accession>A0ABP6H9R3</accession>
<name>A0ABP6H9R3_9ACTN</name>
<gene>
    <name evidence="1" type="ORF">GCM10010439_71560</name>
</gene>
<keyword evidence="2" id="KW-1185">Reference proteome</keyword>
<dbReference type="InterPro" id="IPR047789">
    <property type="entry name" value="CU044_5270-like"/>
</dbReference>
<evidence type="ECO:0000313" key="1">
    <source>
        <dbReference type="EMBL" id="GAA2738254.1"/>
    </source>
</evidence>
<dbReference type="RefSeq" id="WP_344457843.1">
    <property type="nucleotide sequence ID" value="NZ_BAAATZ010000037.1"/>
</dbReference>
<dbReference type="NCBIfam" id="NF038083">
    <property type="entry name" value="CU044_5270_fam"/>
    <property type="match status" value="1"/>
</dbReference>
<sequence length="391" mass="42899">MDDLETISDFYGPPPAAPPALERRIRTGFAARRRRPHLWPGLGAGLVAASAAAALLVSAGDDGSERTTPRTTATSRPVALDAQGILLAAASSSRKEPLTTGTYWRTRVMQGGHRVIPGKDYLVEHRQQTEFWRSTKDGMREYFVATDLGYRPLDQEAWRRDGSPKVWRFKLPDEVGDDYVIKHSPQVLRMAGGKERVQFYPGRSGLGQIAGEEITPKLLAALPTDGERLYKWITSRLNRLSAAAAPENRARPAEKAHLETNELFQLGVTLISQAPSSPELRAAAYEMLALIPTVEARGEVTDPLGRKGVAVALPGQATQYKIENGRMVPDGDRFDRLLIVDPATGKVLSTTSVITESELGPPGRLMDYDAFQDSGWEARVPAKFKHARPVV</sequence>
<proteinExistence type="predicted"/>
<protein>
    <recommendedName>
        <fullName evidence="3">CU044_5270 family protein</fullName>
    </recommendedName>
</protein>
<dbReference type="Proteomes" id="UP001501842">
    <property type="component" value="Unassembled WGS sequence"/>
</dbReference>